<feature type="compositionally biased region" description="Basic residues" evidence="1">
    <location>
        <begin position="47"/>
        <end position="70"/>
    </location>
</feature>
<feature type="non-terminal residue" evidence="2">
    <location>
        <position position="120"/>
    </location>
</feature>
<evidence type="ECO:0000256" key="1">
    <source>
        <dbReference type="SAM" id="MobiDB-lite"/>
    </source>
</evidence>
<organism evidence="2">
    <name type="scientific">uncultured Phycisphaerae bacterium</name>
    <dbReference type="NCBI Taxonomy" id="904963"/>
    <lineage>
        <taxon>Bacteria</taxon>
        <taxon>Pseudomonadati</taxon>
        <taxon>Planctomycetota</taxon>
        <taxon>Phycisphaerae</taxon>
        <taxon>environmental samples</taxon>
    </lineage>
</organism>
<evidence type="ECO:0000313" key="2">
    <source>
        <dbReference type="EMBL" id="CAA9440817.1"/>
    </source>
</evidence>
<accession>A0A6J4QEM7</accession>
<feature type="compositionally biased region" description="Basic and acidic residues" evidence="1">
    <location>
        <begin position="10"/>
        <end position="19"/>
    </location>
</feature>
<gene>
    <name evidence="2" type="ORF">AVDCRST_MAG64-4160</name>
</gene>
<name>A0A6J4QEM7_9BACT</name>
<dbReference type="EMBL" id="CADCUQ010000964">
    <property type="protein sequence ID" value="CAA9440817.1"/>
    <property type="molecule type" value="Genomic_DNA"/>
</dbReference>
<protein>
    <submittedName>
        <fullName evidence="2">Uncharacterized protein</fullName>
    </submittedName>
</protein>
<sequence>ARTTDQEADDVARGGDALRRPGRPRPPLVRPRAERRRRGHPADRLPRRSARALRAGRRRRPAAVRRRHRAELRVRLPPRPPVRAGGAGRRRRPGAPSPRGSGCRPRGRTNRGTGATGSRL</sequence>
<feature type="compositionally biased region" description="Low complexity" evidence="1">
    <location>
        <begin position="97"/>
        <end position="120"/>
    </location>
</feature>
<reference evidence="2" key="1">
    <citation type="submission" date="2020-02" db="EMBL/GenBank/DDBJ databases">
        <authorList>
            <person name="Meier V. D."/>
        </authorList>
    </citation>
    <scope>NUCLEOTIDE SEQUENCE</scope>
    <source>
        <strain evidence="2">AVDCRST_MAG64</strain>
    </source>
</reference>
<feature type="region of interest" description="Disordered" evidence="1">
    <location>
        <begin position="1"/>
        <end position="120"/>
    </location>
</feature>
<dbReference type="AlphaFoldDB" id="A0A6J4QEM7"/>
<feature type="non-terminal residue" evidence="2">
    <location>
        <position position="1"/>
    </location>
</feature>
<proteinExistence type="predicted"/>